<feature type="non-terminal residue" evidence="1">
    <location>
        <position position="1"/>
    </location>
</feature>
<dbReference type="AlphaFoldDB" id="A0AAU9PMY2"/>
<organism evidence="1 2">
    <name type="scientific">Lactuca virosa</name>
    <dbReference type="NCBI Taxonomy" id="75947"/>
    <lineage>
        <taxon>Eukaryota</taxon>
        <taxon>Viridiplantae</taxon>
        <taxon>Streptophyta</taxon>
        <taxon>Embryophyta</taxon>
        <taxon>Tracheophyta</taxon>
        <taxon>Spermatophyta</taxon>
        <taxon>Magnoliopsida</taxon>
        <taxon>eudicotyledons</taxon>
        <taxon>Gunneridae</taxon>
        <taxon>Pentapetalae</taxon>
        <taxon>asterids</taxon>
        <taxon>campanulids</taxon>
        <taxon>Asterales</taxon>
        <taxon>Asteraceae</taxon>
        <taxon>Cichorioideae</taxon>
        <taxon>Cichorieae</taxon>
        <taxon>Lactucinae</taxon>
        <taxon>Lactuca</taxon>
    </lineage>
</organism>
<gene>
    <name evidence="1" type="ORF">LVIROSA_LOCUS36595</name>
</gene>
<accession>A0AAU9PMY2</accession>
<keyword evidence="2" id="KW-1185">Reference proteome</keyword>
<protein>
    <submittedName>
        <fullName evidence="1">Uncharacterized protein</fullName>
    </submittedName>
</protein>
<evidence type="ECO:0000313" key="1">
    <source>
        <dbReference type="EMBL" id="CAH1451228.1"/>
    </source>
</evidence>
<reference evidence="1 2" key="1">
    <citation type="submission" date="2022-01" db="EMBL/GenBank/DDBJ databases">
        <authorList>
            <person name="Xiong W."/>
            <person name="Schranz E."/>
        </authorList>
    </citation>
    <scope>NUCLEOTIDE SEQUENCE [LARGE SCALE GENOMIC DNA]</scope>
</reference>
<comment type="caution">
    <text evidence="1">The sequence shown here is derived from an EMBL/GenBank/DDBJ whole genome shotgun (WGS) entry which is preliminary data.</text>
</comment>
<evidence type="ECO:0000313" key="2">
    <source>
        <dbReference type="Proteomes" id="UP001157418"/>
    </source>
</evidence>
<proteinExistence type="predicted"/>
<name>A0AAU9PMY2_9ASTR</name>
<sequence>VTRDDYYKPDPSYDKHSYWPLYLRLLLHPPSISAPSSAAPTWASTSTFDRANKEYAKFRDADLSMFDP</sequence>
<dbReference type="EMBL" id="CAKMRJ010005734">
    <property type="protein sequence ID" value="CAH1451228.1"/>
    <property type="molecule type" value="Genomic_DNA"/>
</dbReference>
<dbReference type="Proteomes" id="UP001157418">
    <property type="component" value="Unassembled WGS sequence"/>
</dbReference>